<evidence type="ECO:0000313" key="2">
    <source>
        <dbReference type="Proteomes" id="UP000655830"/>
    </source>
</evidence>
<evidence type="ECO:0000313" key="1">
    <source>
        <dbReference type="EMBL" id="MBC8581786.1"/>
    </source>
</evidence>
<sequence>MIKGTTIELDAQTIQLKVEMDNIVESIKGIDYELLELEALLKAQIEQLKARFEQKQYLLKGKREKLQIQLRVLFEQVPQSETKTQRKVKLLNGDVVVKKARLDFEKDGDKLLEWAKENNRDELINRKEVLSFKWADFKKRLVPTDCGIVDVETGETLEIDGLHAITKAEELEIKY</sequence>
<dbReference type="GO" id="GO:0003690">
    <property type="term" value="F:double-stranded DNA binding"/>
    <property type="evidence" value="ECO:0007669"/>
    <property type="project" value="InterPro"/>
</dbReference>
<dbReference type="Pfam" id="PF07352">
    <property type="entry name" value="Phage_Mu_Gam"/>
    <property type="match status" value="1"/>
</dbReference>
<accession>A0A926EIE2</accession>
<gene>
    <name evidence="1" type="ORF">H8718_20160</name>
</gene>
<dbReference type="EMBL" id="JACRSY010000102">
    <property type="protein sequence ID" value="MBC8581786.1"/>
    <property type="molecule type" value="Genomic_DNA"/>
</dbReference>
<dbReference type="GO" id="GO:0042262">
    <property type="term" value="P:DNA protection"/>
    <property type="evidence" value="ECO:0007669"/>
    <property type="project" value="InterPro"/>
</dbReference>
<comment type="caution">
    <text evidence="1">The sequence shown here is derived from an EMBL/GenBank/DDBJ whole genome shotgun (WGS) entry which is preliminary data.</text>
</comment>
<proteinExistence type="predicted"/>
<dbReference type="AlphaFoldDB" id="A0A926EIE2"/>
<protein>
    <submittedName>
        <fullName evidence="1">Host-nuclease inhibitor Gam family protein</fullName>
    </submittedName>
</protein>
<name>A0A926EIE2_9FIRM</name>
<organism evidence="1 2">
    <name type="scientific">Zhenhengia yiwuensis</name>
    <dbReference type="NCBI Taxonomy" id="2763666"/>
    <lineage>
        <taxon>Bacteria</taxon>
        <taxon>Bacillati</taxon>
        <taxon>Bacillota</taxon>
        <taxon>Clostridia</taxon>
        <taxon>Lachnospirales</taxon>
        <taxon>Lachnospiraceae</taxon>
        <taxon>Zhenhengia</taxon>
    </lineage>
</organism>
<keyword evidence="2" id="KW-1185">Reference proteome</keyword>
<dbReference type="RefSeq" id="WP_249334851.1">
    <property type="nucleotide sequence ID" value="NZ_JACRSY010000102.1"/>
</dbReference>
<dbReference type="InterPro" id="IPR009951">
    <property type="entry name" value="Host-nuc_inhib_Gam"/>
</dbReference>
<dbReference type="SUPFAM" id="SSF161266">
    <property type="entry name" value="Gam-like"/>
    <property type="match status" value="1"/>
</dbReference>
<reference evidence="1" key="1">
    <citation type="submission" date="2020-08" db="EMBL/GenBank/DDBJ databases">
        <title>Genome public.</title>
        <authorList>
            <person name="Liu C."/>
            <person name="Sun Q."/>
        </authorList>
    </citation>
    <scope>NUCLEOTIDE SEQUENCE</scope>
    <source>
        <strain evidence="1">NSJ-12</strain>
    </source>
</reference>
<dbReference type="Proteomes" id="UP000655830">
    <property type="component" value="Unassembled WGS sequence"/>
</dbReference>